<name>I1ISS7_BRADI</name>
<evidence type="ECO:0000313" key="3">
    <source>
        <dbReference type="EnsemblPlants" id="KQJ91458"/>
    </source>
</evidence>
<gene>
    <name evidence="2" type="ORF">BRADI_4g37850v3</name>
</gene>
<reference evidence="2" key="2">
    <citation type="submission" date="2017-06" db="EMBL/GenBank/DDBJ databases">
        <title>WGS assembly of Brachypodium distachyon.</title>
        <authorList>
            <consortium name="The International Brachypodium Initiative"/>
            <person name="Lucas S."/>
            <person name="Harmon-Smith M."/>
            <person name="Lail K."/>
            <person name="Tice H."/>
            <person name="Grimwood J."/>
            <person name="Bruce D."/>
            <person name="Barry K."/>
            <person name="Shu S."/>
            <person name="Lindquist E."/>
            <person name="Wang M."/>
            <person name="Pitluck S."/>
            <person name="Vogel J.P."/>
            <person name="Garvin D.F."/>
            <person name="Mockler T.C."/>
            <person name="Schmutz J."/>
            <person name="Rokhsar D."/>
            <person name="Bevan M.W."/>
        </authorList>
    </citation>
    <scope>NUCLEOTIDE SEQUENCE</scope>
    <source>
        <strain evidence="2">Bd21</strain>
    </source>
</reference>
<feature type="region of interest" description="Disordered" evidence="1">
    <location>
        <begin position="117"/>
        <end position="137"/>
    </location>
</feature>
<reference evidence="3" key="3">
    <citation type="submission" date="2018-08" db="UniProtKB">
        <authorList>
            <consortium name="EnsemblPlants"/>
        </authorList>
    </citation>
    <scope>IDENTIFICATION</scope>
    <source>
        <strain evidence="3">cv. Bd21</strain>
    </source>
</reference>
<dbReference type="AlphaFoldDB" id="I1ISS7"/>
<dbReference type="HOGENOM" id="CLU_1181638_0_0_1"/>
<reference evidence="2 3" key="1">
    <citation type="journal article" date="2010" name="Nature">
        <title>Genome sequencing and analysis of the model grass Brachypodium distachyon.</title>
        <authorList>
            <consortium name="International Brachypodium Initiative"/>
        </authorList>
    </citation>
    <scope>NUCLEOTIDE SEQUENCE [LARGE SCALE GENOMIC DNA]</scope>
    <source>
        <strain evidence="2 3">Bd21</strain>
    </source>
</reference>
<evidence type="ECO:0000313" key="4">
    <source>
        <dbReference type="Proteomes" id="UP000008810"/>
    </source>
</evidence>
<dbReference type="InParanoid" id="I1ISS7"/>
<dbReference type="Proteomes" id="UP000008810">
    <property type="component" value="Chromosome 4"/>
</dbReference>
<evidence type="ECO:0000256" key="1">
    <source>
        <dbReference type="SAM" id="MobiDB-lite"/>
    </source>
</evidence>
<organism evidence="2">
    <name type="scientific">Brachypodium distachyon</name>
    <name type="common">Purple false brome</name>
    <name type="synonym">Trachynia distachya</name>
    <dbReference type="NCBI Taxonomy" id="15368"/>
    <lineage>
        <taxon>Eukaryota</taxon>
        <taxon>Viridiplantae</taxon>
        <taxon>Streptophyta</taxon>
        <taxon>Embryophyta</taxon>
        <taxon>Tracheophyta</taxon>
        <taxon>Spermatophyta</taxon>
        <taxon>Magnoliopsida</taxon>
        <taxon>Liliopsida</taxon>
        <taxon>Poales</taxon>
        <taxon>Poaceae</taxon>
        <taxon>BOP clade</taxon>
        <taxon>Pooideae</taxon>
        <taxon>Stipodae</taxon>
        <taxon>Brachypodieae</taxon>
        <taxon>Brachypodium</taxon>
    </lineage>
</organism>
<protein>
    <submittedName>
        <fullName evidence="2 3">Uncharacterized protein</fullName>
    </submittedName>
</protein>
<accession>I1ISS7</accession>
<keyword evidence="4" id="KW-1185">Reference proteome</keyword>
<evidence type="ECO:0000313" key="2">
    <source>
        <dbReference type="EMBL" id="KQJ91458.1"/>
    </source>
</evidence>
<dbReference type="Gramene" id="KQJ91458">
    <property type="protein sequence ID" value="KQJ91458"/>
    <property type="gene ID" value="BRADI_4g37850v3"/>
</dbReference>
<proteinExistence type="predicted"/>
<dbReference type="EMBL" id="CM000883">
    <property type="protein sequence ID" value="KQJ91458.1"/>
    <property type="molecule type" value="Genomic_DNA"/>
</dbReference>
<sequence>MAPELSIPVISRSATAMTEEEMTWLLSKFKEIEVQLAPLKDMAAILGVPWPSSAADTTTRVGTAAVADDTAPPALVPTTCSTSGPDTDAYPVHVPEASLLQGDVSLAVPAPAEASTTLSSPLPIFPEQDSSTPARCSMPGPDPCIPAVAASQLQKGKLLTSPAPGKASPTHVLLVCAVPKLVQASRPTCSMECPNDAANVLTSRSMLGTSLTTTTQVNNVHVKPDITTIDVILSP</sequence>
<dbReference type="EnsemblPlants" id="KQJ91458">
    <property type="protein sequence ID" value="KQJ91458"/>
    <property type="gene ID" value="BRADI_4g37850v3"/>
</dbReference>